<gene>
    <name evidence="2" type="ORF">B1813_00540</name>
</gene>
<comment type="caution">
    <text evidence="2">The sequence shown here is derived from an EMBL/GenBank/DDBJ whole genome shotgun (WGS) entry which is preliminary data.</text>
</comment>
<evidence type="ECO:0000256" key="1">
    <source>
        <dbReference type="SAM" id="SignalP"/>
    </source>
</evidence>
<organism evidence="2 3">
    <name type="scientific">Saccharomonospora piscinae</name>
    <dbReference type="NCBI Taxonomy" id="687388"/>
    <lineage>
        <taxon>Bacteria</taxon>
        <taxon>Bacillati</taxon>
        <taxon>Actinomycetota</taxon>
        <taxon>Actinomycetes</taxon>
        <taxon>Pseudonocardiales</taxon>
        <taxon>Pseudonocardiaceae</taxon>
        <taxon>Saccharomonospora</taxon>
    </lineage>
</organism>
<keyword evidence="3" id="KW-1185">Reference proteome</keyword>
<evidence type="ECO:0000313" key="3">
    <source>
        <dbReference type="Proteomes" id="UP000192591"/>
    </source>
</evidence>
<dbReference type="AlphaFoldDB" id="A0A1V9ABY1"/>
<reference evidence="2 3" key="1">
    <citation type="submission" date="2017-02" db="EMBL/GenBank/DDBJ databases">
        <title>Draft genome of Saccharomonospora sp. 154.</title>
        <authorList>
            <person name="Alonso-Carmona G.S."/>
            <person name="De La Haba R."/>
            <person name="Vera-Gargallo B."/>
            <person name="Sandoval-Trujillo A.H."/>
            <person name="Ramirez-Duran N."/>
            <person name="Ventosa A."/>
        </authorList>
    </citation>
    <scope>NUCLEOTIDE SEQUENCE [LARGE SCALE GENOMIC DNA]</scope>
    <source>
        <strain evidence="2 3">LRS4.154</strain>
    </source>
</reference>
<feature type="chain" id="PRO_5013116791" description="Secreted protein" evidence="1">
    <location>
        <begin position="30"/>
        <end position="151"/>
    </location>
</feature>
<feature type="signal peptide" evidence="1">
    <location>
        <begin position="1"/>
        <end position="29"/>
    </location>
</feature>
<proteinExistence type="predicted"/>
<sequence length="151" mass="15706">MKTKLRAKVATVLSGALLLLATGAGSAAAVPSASGESGEVTAAATCYGGAVQWTQTSPELRVPSSGTYTTSSRCNDINLRTTRGTDRPQAYFAAVCFLPSSGNNYCGSFKQVPSLSSGWKVLASDVLDGTRFYVVLRYSSGNFKVGGELAF</sequence>
<name>A0A1V9ABY1_SACPI</name>
<accession>A0A1V9ABY1</accession>
<evidence type="ECO:0008006" key="4">
    <source>
        <dbReference type="Google" id="ProtNLM"/>
    </source>
</evidence>
<dbReference type="EMBL" id="MWIH01000002">
    <property type="protein sequence ID" value="OQO94637.1"/>
    <property type="molecule type" value="Genomic_DNA"/>
</dbReference>
<dbReference type="Proteomes" id="UP000192591">
    <property type="component" value="Unassembled WGS sequence"/>
</dbReference>
<protein>
    <recommendedName>
        <fullName evidence="4">Secreted protein</fullName>
    </recommendedName>
</protein>
<evidence type="ECO:0000313" key="2">
    <source>
        <dbReference type="EMBL" id="OQO94637.1"/>
    </source>
</evidence>
<dbReference type="RefSeq" id="WP_081190082.1">
    <property type="nucleotide sequence ID" value="NZ_MWIH01000002.1"/>
</dbReference>
<dbReference type="STRING" id="1962155.B1813_00540"/>
<keyword evidence="1" id="KW-0732">Signal</keyword>